<evidence type="ECO:0000256" key="1">
    <source>
        <dbReference type="ARBA" id="ARBA00022729"/>
    </source>
</evidence>
<reference evidence="4" key="2">
    <citation type="submission" date="2021-04" db="EMBL/GenBank/DDBJ databases">
        <authorList>
            <person name="Gilroy R."/>
        </authorList>
    </citation>
    <scope>NUCLEOTIDE SEQUENCE</scope>
    <source>
        <strain evidence="4">CHK118-2852</strain>
    </source>
</reference>
<dbReference type="InterPro" id="IPR011250">
    <property type="entry name" value="OMP/PagP_B-barrel"/>
</dbReference>
<protein>
    <submittedName>
        <fullName evidence="4">Porin family protein</fullName>
    </submittedName>
</protein>
<evidence type="ECO:0000256" key="2">
    <source>
        <dbReference type="SAM" id="SignalP"/>
    </source>
</evidence>
<name>A0A9D2GX26_9BACE</name>
<evidence type="ECO:0000313" key="4">
    <source>
        <dbReference type="EMBL" id="HIZ90947.1"/>
    </source>
</evidence>
<feature type="signal peptide" evidence="2">
    <location>
        <begin position="1"/>
        <end position="20"/>
    </location>
</feature>
<feature type="chain" id="PRO_5038996882" evidence="2">
    <location>
        <begin position="21"/>
        <end position="161"/>
    </location>
</feature>
<dbReference type="Pfam" id="PF13505">
    <property type="entry name" value="OMP_b-brl"/>
    <property type="match status" value="1"/>
</dbReference>
<comment type="caution">
    <text evidence="4">The sequence shown here is derived from an EMBL/GenBank/DDBJ whole genome shotgun (WGS) entry which is preliminary data.</text>
</comment>
<evidence type="ECO:0000259" key="3">
    <source>
        <dbReference type="Pfam" id="PF13505"/>
    </source>
</evidence>
<dbReference type="EMBL" id="DXAV01000020">
    <property type="protein sequence ID" value="HIZ90947.1"/>
    <property type="molecule type" value="Genomic_DNA"/>
</dbReference>
<dbReference type="InterPro" id="IPR027385">
    <property type="entry name" value="Beta-barrel_OMP"/>
</dbReference>
<proteinExistence type="predicted"/>
<organism evidence="4 5">
    <name type="scientific">Candidatus Bacteroides merdavium</name>
    <dbReference type="NCBI Taxonomy" id="2838472"/>
    <lineage>
        <taxon>Bacteria</taxon>
        <taxon>Pseudomonadati</taxon>
        <taxon>Bacteroidota</taxon>
        <taxon>Bacteroidia</taxon>
        <taxon>Bacteroidales</taxon>
        <taxon>Bacteroidaceae</taxon>
        <taxon>Bacteroides</taxon>
    </lineage>
</organism>
<dbReference type="Proteomes" id="UP000824108">
    <property type="component" value="Unassembled WGS sequence"/>
</dbReference>
<keyword evidence="1 2" id="KW-0732">Signal</keyword>
<dbReference type="Gene3D" id="2.40.160.20">
    <property type="match status" value="1"/>
</dbReference>
<reference evidence="4" key="1">
    <citation type="journal article" date="2021" name="PeerJ">
        <title>Extensive microbial diversity within the chicken gut microbiome revealed by metagenomics and culture.</title>
        <authorList>
            <person name="Gilroy R."/>
            <person name="Ravi A."/>
            <person name="Getino M."/>
            <person name="Pursley I."/>
            <person name="Horton D.L."/>
            <person name="Alikhan N.F."/>
            <person name="Baker D."/>
            <person name="Gharbi K."/>
            <person name="Hall N."/>
            <person name="Watson M."/>
            <person name="Adriaenssens E.M."/>
            <person name="Foster-Nyarko E."/>
            <person name="Jarju S."/>
            <person name="Secka A."/>
            <person name="Antonio M."/>
            <person name="Oren A."/>
            <person name="Chaudhuri R.R."/>
            <person name="La Ragione R."/>
            <person name="Hildebrand F."/>
            <person name="Pallen M.J."/>
        </authorList>
    </citation>
    <scope>NUCLEOTIDE SEQUENCE</scope>
    <source>
        <strain evidence="4">CHK118-2852</strain>
    </source>
</reference>
<gene>
    <name evidence="4" type="ORF">H9807_02305</name>
</gene>
<accession>A0A9D2GX26</accession>
<feature type="domain" description="Outer membrane protein beta-barrel" evidence="3">
    <location>
        <begin position="15"/>
        <end position="161"/>
    </location>
</feature>
<sequence length="161" mass="17995">MKKIFLFFIVFFACISVSYAQQGQSAVGVYLNYGNDTNLGLGVKYRYSFNDNWRLEPAFNYYFKHDYVSLWDLGANVHYLFHPAEKINVYPLAGLHYANATAHLKDLGLGDNESDGKIGVNLGAGADFKVASSLSIGVEAKYQIIEDFNQFVISAGITYSF</sequence>
<dbReference type="InterPro" id="IPR006315">
    <property type="entry name" value="OM_autotransptr_brl_dom"/>
</dbReference>
<dbReference type="AlphaFoldDB" id="A0A9D2GX26"/>
<dbReference type="GO" id="GO:0019867">
    <property type="term" value="C:outer membrane"/>
    <property type="evidence" value="ECO:0007669"/>
    <property type="project" value="InterPro"/>
</dbReference>
<evidence type="ECO:0000313" key="5">
    <source>
        <dbReference type="Proteomes" id="UP000824108"/>
    </source>
</evidence>
<dbReference type="NCBIfam" id="TIGR01414">
    <property type="entry name" value="autotrans_barl"/>
    <property type="match status" value="1"/>
</dbReference>
<dbReference type="SUPFAM" id="SSF56925">
    <property type="entry name" value="OMPA-like"/>
    <property type="match status" value="1"/>
</dbReference>